<evidence type="ECO:0000256" key="3">
    <source>
        <dbReference type="ARBA" id="ARBA00023004"/>
    </source>
</evidence>
<feature type="domain" description="Cytochrome c" evidence="5">
    <location>
        <begin position="25"/>
        <end position="120"/>
    </location>
</feature>
<dbReference type="SUPFAM" id="SSF46626">
    <property type="entry name" value="Cytochrome c"/>
    <property type="match status" value="2"/>
</dbReference>
<evidence type="ECO:0000313" key="7">
    <source>
        <dbReference type="Proteomes" id="UP000219494"/>
    </source>
</evidence>
<accession>A0A285R136</accession>
<dbReference type="InterPro" id="IPR036909">
    <property type="entry name" value="Cyt_c-like_dom_sf"/>
</dbReference>
<dbReference type="PROSITE" id="PS51007">
    <property type="entry name" value="CYTC"/>
    <property type="match status" value="2"/>
</dbReference>
<protein>
    <submittedName>
        <fullName evidence="6">Cytochrome c553</fullName>
    </submittedName>
</protein>
<dbReference type="PANTHER" id="PTHR35008">
    <property type="entry name" value="BLL4482 PROTEIN-RELATED"/>
    <property type="match status" value="1"/>
</dbReference>
<dbReference type="OrthoDB" id="9773456at2"/>
<dbReference type="InterPro" id="IPR051459">
    <property type="entry name" value="Cytochrome_c-type_DH"/>
</dbReference>
<proteinExistence type="predicted"/>
<evidence type="ECO:0000259" key="5">
    <source>
        <dbReference type="PROSITE" id="PS51007"/>
    </source>
</evidence>
<dbReference type="GO" id="GO:0046872">
    <property type="term" value="F:metal ion binding"/>
    <property type="evidence" value="ECO:0007669"/>
    <property type="project" value="UniProtKB-KW"/>
</dbReference>
<feature type="domain" description="Cytochrome c" evidence="5">
    <location>
        <begin position="164"/>
        <end position="255"/>
    </location>
</feature>
<dbReference type="GO" id="GO:0009055">
    <property type="term" value="F:electron transfer activity"/>
    <property type="evidence" value="ECO:0007669"/>
    <property type="project" value="InterPro"/>
</dbReference>
<keyword evidence="1 4" id="KW-0349">Heme</keyword>
<evidence type="ECO:0000256" key="1">
    <source>
        <dbReference type="ARBA" id="ARBA00022617"/>
    </source>
</evidence>
<reference evidence="6 7" key="1">
    <citation type="submission" date="2017-07" db="EMBL/GenBank/DDBJ databases">
        <authorList>
            <person name="Sun Z.S."/>
            <person name="Albrecht U."/>
            <person name="Echele G."/>
            <person name="Lee C.C."/>
        </authorList>
    </citation>
    <scope>NUCLEOTIDE SEQUENCE [LARGE SCALE GENOMIC DNA]</scope>
    <source>
        <strain evidence="6 7">CGMCC 1.12672</strain>
    </source>
</reference>
<dbReference type="Pfam" id="PF00034">
    <property type="entry name" value="Cytochrom_C"/>
    <property type="match status" value="2"/>
</dbReference>
<dbReference type="InterPro" id="IPR009056">
    <property type="entry name" value="Cyt_c-like_dom"/>
</dbReference>
<dbReference type="Proteomes" id="UP000219494">
    <property type="component" value="Unassembled WGS sequence"/>
</dbReference>
<dbReference type="AlphaFoldDB" id="A0A285R136"/>
<keyword evidence="2 4" id="KW-0479">Metal-binding</keyword>
<dbReference type="PANTHER" id="PTHR35008:SF8">
    <property type="entry name" value="ALCOHOL DEHYDROGENASE CYTOCHROME C SUBUNIT"/>
    <property type="match status" value="1"/>
</dbReference>
<sequence length="258" mass="27346">MRLGIVAGVLLTLTVPVLIAAAPRGSAARGAGIARALGCTDCHGARLAGKVIVDDPTIATLWSSNLSQTLPRYSDAALERTLRTGIRPDGSKLWYMDAAPYAVMNDRDMQDLIAWLRTAKPSGVAHPRVQARARWHKAVAAGRLKPAADTLAAALAAPPPALGPALERGRYIARTQCAGCHEPDLKGLRDPQPGDPPDLAVAASYTLDGFRTLLRTGKAPGGREVGEMSKASRQRLAAMPESDIRVLHAYLAARTKGR</sequence>
<keyword evidence="3 4" id="KW-0408">Iron</keyword>
<evidence type="ECO:0000256" key="4">
    <source>
        <dbReference type="PROSITE-ProRule" id="PRU00433"/>
    </source>
</evidence>
<dbReference type="GO" id="GO:0020037">
    <property type="term" value="F:heme binding"/>
    <property type="evidence" value="ECO:0007669"/>
    <property type="project" value="InterPro"/>
</dbReference>
<dbReference type="Gene3D" id="1.10.760.10">
    <property type="entry name" value="Cytochrome c-like domain"/>
    <property type="match status" value="2"/>
</dbReference>
<dbReference type="RefSeq" id="WP_097064758.1">
    <property type="nucleotide sequence ID" value="NZ_OBMI01000003.1"/>
</dbReference>
<organism evidence="6 7">
    <name type="scientific">Sphingomonas guangdongensis</name>
    <dbReference type="NCBI Taxonomy" id="1141890"/>
    <lineage>
        <taxon>Bacteria</taxon>
        <taxon>Pseudomonadati</taxon>
        <taxon>Pseudomonadota</taxon>
        <taxon>Alphaproteobacteria</taxon>
        <taxon>Sphingomonadales</taxon>
        <taxon>Sphingomonadaceae</taxon>
        <taxon>Sphingomonas</taxon>
    </lineage>
</organism>
<evidence type="ECO:0000256" key="2">
    <source>
        <dbReference type="ARBA" id="ARBA00022723"/>
    </source>
</evidence>
<dbReference type="EMBL" id="OBMI01000003">
    <property type="protein sequence ID" value="SOB87816.1"/>
    <property type="molecule type" value="Genomic_DNA"/>
</dbReference>
<keyword evidence="7" id="KW-1185">Reference proteome</keyword>
<name>A0A285R136_9SPHN</name>
<evidence type="ECO:0000313" key="6">
    <source>
        <dbReference type="EMBL" id="SOB87816.1"/>
    </source>
</evidence>
<gene>
    <name evidence="6" type="ORF">SAMN06297144_2953</name>
</gene>